<dbReference type="Gene3D" id="2.160.20.70">
    <property type="match status" value="1"/>
</dbReference>
<name>A0ABD6EHL6_9BILA</name>
<dbReference type="EMBL" id="JBGFUD010001566">
    <property type="protein sequence ID" value="MFH4976453.1"/>
    <property type="molecule type" value="Genomic_DNA"/>
</dbReference>
<sequence>MAIVNPYIIVWPSGCLTYNVDLSSTVVKTASESSPGIVLACRLVRYHGARYGNNRVTKQQWKNVALNRMRLTQSASDTIFDVARLTDALATSKAPISLTAPNSTTSLASLALTTALCRSALGTSSSTEIKEIPKINDSSDYMKCDEYCLAAENVYRNILENIDQFCTMLILCDERMLRKYVKSESDASRIPMNAELSTDCLTFLDRLFLCSTLSDCSVPLAVDEKLIPRPLSEVICKYWAKNGKITLGKLVQYIRECFHSDPFRIHDRLVSHIGDNNSFSIYPGIVSPTSSNAAPVSEARQKKLRRRSSNTFDDHKPKRMSVSSSAENRVLYLNGWSHIEVLTNAMFAGCHMRITNGSYRSSALFSPQWLYSAVIANCHGCGNIILGAVRSTVYILGSSDCCVSVFCSRLVVEHCENVTIYVGTPLPPVILSSSRIQLAPYNCPCDALEFSLADAGLKLSSANKWDSVIMLDHFYAKGESNETTNVSDVITYVTPRCFFLQPTPLPKTNESFMAKYLSTLLPPQFVDVIRNHTKDLRHGLVSPLSSEDRRYLEQLASIGSKQPSAPRSK</sequence>
<dbReference type="PANTHER" id="PTHR16052:SF0">
    <property type="entry name" value="TBCC DOMAIN-CONTAINING PROTEIN 1"/>
    <property type="match status" value="1"/>
</dbReference>
<evidence type="ECO:0000313" key="5">
    <source>
        <dbReference type="Proteomes" id="UP001608902"/>
    </source>
</evidence>
<dbReference type="Pfam" id="PF07986">
    <property type="entry name" value="TBCC"/>
    <property type="match status" value="1"/>
</dbReference>
<comment type="caution">
    <text evidence="4">The sequence shown here is derived from an EMBL/GenBank/DDBJ whole genome shotgun (WGS) entry which is preliminary data.</text>
</comment>
<evidence type="ECO:0000313" key="4">
    <source>
        <dbReference type="EMBL" id="MFH4976453.1"/>
    </source>
</evidence>
<dbReference type="PROSITE" id="PS51329">
    <property type="entry name" value="C_CAP_COFACTOR_C"/>
    <property type="match status" value="1"/>
</dbReference>
<evidence type="ECO:0000256" key="2">
    <source>
        <dbReference type="SAM" id="MobiDB-lite"/>
    </source>
</evidence>
<accession>A0ABD6EHL6</accession>
<keyword evidence="5" id="KW-1185">Reference proteome</keyword>
<dbReference type="AlphaFoldDB" id="A0ABD6EHL6"/>
<protein>
    <recommendedName>
        <fullName evidence="3">C-CAP/cofactor C-like domain-containing protein</fullName>
    </recommendedName>
</protein>
<organism evidence="4 5">
    <name type="scientific">Gnathostoma spinigerum</name>
    <dbReference type="NCBI Taxonomy" id="75299"/>
    <lineage>
        <taxon>Eukaryota</taxon>
        <taxon>Metazoa</taxon>
        <taxon>Ecdysozoa</taxon>
        <taxon>Nematoda</taxon>
        <taxon>Chromadorea</taxon>
        <taxon>Rhabditida</taxon>
        <taxon>Spirurina</taxon>
        <taxon>Gnathostomatomorpha</taxon>
        <taxon>Gnathostomatoidea</taxon>
        <taxon>Gnathostomatidae</taxon>
        <taxon>Gnathostoma</taxon>
    </lineage>
</organism>
<dbReference type="InterPro" id="IPR012945">
    <property type="entry name" value="Tubulin-bd_cofactor_C_dom"/>
</dbReference>
<dbReference type="InterPro" id="IPR039589">
    <property type="entry name" value="TBCC1"/>
</dbReference>
<comment type="similarity">
    <text evidence="1">Belongs to the TBCC family.</text>
</comment>
<dbReference type="InterPro" id="IPR017901">
    <property type="entry name" value="C-CAP_CF_C-like"/>
</dbReference>
<gene>
    <name evidence="4" type="ORF">AB6A40_003162</name>
</gene>
<dbReference type="Proteomes" id="UP001608902">
    <property type="component" value="Unassembled WGS sequence"/>
</dbReference>
<feature type="domain" description="C-CAP/cofactor C-like" evidence="3">
    <location>
        <begin position="317"/>
        <end position="452"/>
    </location>
</feature>
<dbReference type="InterPro" id="IPR016098">
    <property type="entry name" value="CAP/MinC_C"/>
</dbReference>
<proteinExistence type="inferred from homology"/>
<evidence type="ECO:0000256" key="1">
    <source>
        <dbReference type="ARBA" id="ARBA00008848"/>
    </source>
</evidence>
<feature type="region of interest" description="Disordered" evidence="2">
    <location>
        <begin position="290"/>
        <end position="321"/>
    </location>
</feature>
<reference evidence="4 5" key="1">
    <citation type="submission" date="2024-08" db="EMBL/GenBank/DDBJ databases">
        <title>Gnathostoma spinigerum genome.</title>
        <authorList>
            <person name="Gonzalez-Bertolin B."/>
            <person name="Monzon S."/>
            <person name="Zaballos A."/>
            <person name="Jimenez P."/>
            <person name="Dekumyoy P."/>
            <person name="Varona S."/>
            <person name="Cuesta I."/>
            <person name="Sumanam S."/>
            <person name="Adisakwattana P."/>
            <person name="Gasser R.B."/>
            <person name="Hernandez-Gonzalez A."/>
            <person name="Young N.D."/>
            <person name="Perteguer M.J."/>
        </authorList>
    </citation>
    <scope>NUCLEOTIDE SEQUENCE [LARGE SCALE GENOMIC DNA]</scope>
    <source>
        <strain evidence="4">AL3</strain>
        <tissue evidence="4">Liver</tissue>
    </source>
</reference>
<evidence type="ECO:0000259" key="3">
    <source>
        <dbReference type="PROSITE" id="PS51329"/>
    </source>
</evidence>
<dbReference type="PANTHER" id="PTHR16052">
    <property type="entry name" value="TBCC DOMAIN-CONTAINING PROTEIN 1"/>
    <property type="match status" value="1"/>
</dbReference>